<dbReference type="Pfam" id="PF00990">
    <property type="entry name" value="GGDEF"/>
    <property type="match status" value="1"/>
</dbReference>
<dbReference type="OrthoDB" id="9813903at2"/>
<sequence length="384" mass="43092">MLSTQIVHTIGTSIYFVVFILLFWFSRIPRANAAARWWARAILFALLSRLLLFILFSLEQEPLALLLYGTFSVLEKACLAVGICRFFNLTTALRWFWAGALITELWLLITWLLHCPALVLTAGLSAFNIACLLYVAGTAWRERQNLHRLMTALSATSSLLALHWLFAFPTMEVLPEWKVLGLLVGTVLMLAQYLLLLMAVLVVFQQRLLDAEELALELAFHDPLTGLNNKLYMGRLFEQALALASRLNQLLAVIYIDLDNFKPINDSAGHSVGDEVLKIVARRLQSHTRSADICARIGGDEFMVIATQLEDENQARVIAEKLRSYVTEVIHIGGRNYYLGASIGISLYPYHGSSLPQLIQNADSAMYQAKRNGKNGYQIFGKLG</sequence>
<feature type="transmembrane region" description="Helical" evidence="1">
    <location>
        <begin position="95"/>
        <end position="113"/>
    </location>
</feature>
<dbReference type="PANTHER" id="PTHR46663">
    <property type="entry name" value="DIGUANYLATE CYCLASE DGCT-RELATED"/>
    <property type="match status" value="1"/>
</dbReference>
<proteinExistence type="predicted"/>
<dbReference type="NCBIfam" id="TIGR00254">
    <property type="entry name" value="GGDEF"/>
    <property type="match status" value="1"/>
</dbReference>
<feature type="transmembrane region" description="Helical" evidence="1">
    <location>
        <begin position="149"/>
        <end position="167"/>
    </location>
</feature>
<dbReference type="PANTHER" id="PTHR46663:SF2">
    <property type="entry name" value="GGDEF DOMAIN-CONTAINING PROTEIN"/>
    <property type="match status" value="1"/>
</dbReference>
<dbReference type="InterPro" id="IPR043128">
    <property type="entry name" value="Rev_trsase/Diguanyl_cyclase"/>
</dbReference>
<evidence type="ECO:0000313" key="4">
    <source>
        <dbReference type="Proteomes" id="UP000238196"/>
    </source>
</evidence>
<dbReference type="InterPro" id="IPR052163">
    <property type="entry name" value="DGC-Regulatory_Protein"/>
</dbReference>
<evidence type="ECO:0000256" key="1">
    <source>
        <dbReference type="SAM" id="Phobius"/>
    </source>
</evidence>
<organism evidence="3 4">
    <name type="scientific">Proteobacteria bacterium 228</name>
    <dbReference type="NCBI Taxonomy" id="2083153"/>
    <lineage>
        <taxon>Bacteria</taxon>
        <taxon>Pseudomonadati</taxon>
        <taxon>Pseudomonadota</taxon>
    </lineage>
</organism>
<keyword evidence="1" id="KW-1133">Transmembrane helix</keyword>
<feature type="transmembrane region" description="Helical" evidence="1">
    <location>
        <begin position="64"/>
        <end position="83"/>
    </location>
</feature>
<feature type="transmembrane region" description="Helical" evidence="1">
    <location>
        <begin position="179"/>
        <end position="204"/>
    </location>
</feature>
<protein>
    <submittedName>
        <fullName evidence="3">GGDEF domain-containing protein</fullName>
    </submittedName>
</protein>
<dbReference type="SMART" id="SM00267">
    <property type="entry name" value="GGDEF"/>
    <property type="match status" value="1"/>
</dbReference>
<dbReference type="EMBL" id="PRLP01000001">
    <property type="protein sequence ID" value="PPC79420.1"/>
    <property type="molecule type" value="Genomic_DNA"/>
</dbReference>
<feature type="transmembrane region" description="Helical" evidence="1">
    <location>
        <begin position="37"/>
        <end position="58"/>
    </location>
</feature>
<dbReference type="Proteomes" id="UP000238196">
    <property type="component" value="Unassembled WGS sequence"/>
</dbReference>
<dbReference type="Gene3D" id="3.30.70.270">
    <property type="match status" value="1"/>
</dbReference>
<keyword evidence="1" id="KW-0472">Membrane</keyword>
<dbReference type="GO" id="GO:0003824">
    <property type="term" value="F:catalytic activity"/>
    <property type="evidence" value="ECO:0007669"/>
    <property type="project" value="UniProtKB-ARBA"/>
</dbReference>
<dbReference type="PROSITE" id="PS50887">
    <property type="entry name" value="GGDEF"/>
    <property type="match status" value="1"/>
</dbReference>
<reference evidence="3 4" key="1">
    <citation type="submission" date="2018-02" db="EMBL/GenBank/DDBJ databases">
        <title>novel marine gammaproteobacteria from coastal saline agro ecosystem.</title>
        <authorList>
            <person name="Krishnan R."/>
            <person name="Ramesh Kumar N."/>
        </authorList>
    </citation>
    <scope>NUCLEOTIDE SEQUENCE [LARGE SCALE GENOMIC DNA]</scope>
    <source>
        <strain evidence="3 4">228</strain>
    </source>
</reference>
<name>A0A2S5KXB2_9PROT</name>
<dbReference type="InterPro" id="IPR000160">
    <property type="entry name" value="GGDEF_dom"/>
</dbReference>
<dbReference type="FunFam" id="3.30.70.270:FF:000001">
    <property type="entry name" value="Diguanylate cyclase domain protein"/>
    <property type="match status" value="1"/>
</dbReference>
<feature type="transmembrane region" description="Helical" evidence="1">
    <location>
        <begin position="119"/>
        <end position="137"/>
    </location>
</feature>
<feature type="domain" description="GGDEF" evidence="2">
    <location>
        <begin position="249"/>
        <end position="382"/>
    </location>
</feature>
<comment type="caution">
    <text evidence="3">The sequence shown here is derived from an EMBL/GenBank/DDBJ whole genome shotgun (WGS) entry which is preliminary data.</text>
</comment>
<evidence type="ECO:0000313" key="3">
    <source>
        <dbReference type="EMBL" id="PPC79420.1"/>
    </source>
</evidence>
<evidence type="ECO:0000259" key="2">
    <source>
        <dbReference type="PROSITE" id="PS50887"/>
    </source>
</evidence>
<dbReference type="CDD" id="cd01949">
    <property type="entry name" value="GGDEF"/>
    <property type="match status" value="1"/>
</dbReference>
<keyword evidence="1" id="KW-0812">Transmembrane</keyword>
<accession>A0A2S5KXB2</accession>
<dbReference type="InterPro" id="IPR029787">
    <property type="entry name" value="Nucleotide_cyclase"/>
</dbReference>
<dbReference type="SUPFAM" id="SSF55073">
    <property type="entry name" value="Nucleotide cyclase"/>
    <property type="match status" value="1"/>
</dbReference>
<feature type="transmembrane region" description="Helical" evidence="1">
    <location>
        <begin position="6"/>
        <end position="25"/>
    </location>
</feature>
<gene>
    <name evidence="3" type="ORF">C4K68_00455</name>
</gene>
<dbReference type="AlphaFoldDB" id="A0A2S5KXB2"/>